<keyword evidence="4" id="KW-0802">TPR repeat</keyword>
<dbReference type="SMART" id="SM00028">
    <property type="entry name" value="TPR"/>
    <property type="match status" value="6"/>
</dbReference>
<organism evidence="7 8">
    <name type="scientific">Rhynocoris fuscipes</name>
    <dbReference type="NCBI Taxonomy" id="488301"/>
    <lineage>
        <taxon>Eukaryota</taxon>
        <taxon>Metazoa</taxon>
        <taxon>Ecdysozoa</taxon>
        <taxon>Arthropoda</taxon>
        <taxon>Hexapoda</taxon>
        <taxon>Insecta</taxon>
        <taxon>Pterygota</taxon>
        <taxon>Neoptera</taxon>
        <taxon>Paraneoptera</taxon>
        <taxon>Hemiptera</taxon>
        <taxon>Heteroptera</taxon>
        <taxon>Panheteroptera</taxon>
        <taxon>Cimicomorpha</taxon>
        <taxon>Reduviidae</taxon>
        <taxon>Harpactorinae</taxon>
        <taxon>Harpactorini</taxon>
        <taxon>Rhynocoris</taxon>
    </lineage>
</organism>
<evidence type="ECO:0000256" key="5">
    <source>
        <dbReference type="ARBA" id="ARBA00022946"/>
    </source>
</evidence>
<gene>
    <name evidence="7" type="ORF">O3M35_004985</name>
</gene>
<proteinExistence type="inferred from homology"/>
<dbReference type="Pfam" id="PF13181">
    <property type="entry name" value="TPR_8"/>
    <property type="match status" value="1"/>
</dbReference>
<dbReference type="PANTHER" id="PTHR13143">
    <property type="entry name" value="TETRATRICOPEPTIDE REPEAT PROTEIN 19"/>
    <property type="match status" value="1"/>
</dbReference>
<dbReference type="Proteomes" id="UP001461498">
    <property type="component" value="Unassembled WGS sequence"/>
</dbReference>
<name>A0AAW1DGL3_9HEMI</name>
<evidence type="ECO:0000256" key="1">
    <source>
        <dbReference type="ARBA" id="ARBA00004173"/>
    </source>
</evidence>
<reference evidence="7 8" key="1">
    <citation type="submission" date="2022-12" db="EMBL/GenBank/DDBJ databases">
        <title>Chromosome-level genome assembly of true bugs.</title>
        <authorList>
            <person name="Ma L."/>
            <person name="Li H."/>
        </authorList>
    </citation>
    <scope>NUCLEOTIDE SEQUENCE [LARGE SCALE GENOMIC DNA]</scope>
    <source>
        <strain evidence="7">Lab_2022b</strain>
    </source>
</reference>
<dbReference type="GO" id="GO:0034551">
    <property type="term" value="P:mitochondrial respiratory chain complex III assembly"/>
    <property type="evidence" value="ECO:0007669"/>
    <property type="project" value="InterPro"/>
</dbReference>
<dbReference type="PANTHER" id="PTHR13143:SF6">
    <property type="entry name" value="TETRATRICOPEPTIDE REPEAT PROTEIN 19, MITOCHONDRIAL"/>
    <property type="match status" value="1"/>
</dbReference>
<keyword evidence="6" id="KW-0496">Mitochondrion</keyword>
<accession>A0AAW1DGL3</accession>
<evidence type="ECO:0008006" key="9">
    <source>
        <dbReference type="Google" id="ProtNLM"/>
    </source>
</evidence>
<dbReference type="SUPFAM" id="SSF48452">
    <property type="entry name" value="TPR-like"/>
    <property type="match status" value="1"/>
</dbReference>
<evidence type="ECO:0000313" key="7">
    <source>
        <dbReference type="EMBL" id="KAK9510139.1"/>
    </source>
</evidence>
<dbReference type="InterPro" id="IPR011990">
    <property type="entry name" value="TPR-like_helical_dom_sf"/>
</dbReference>
<dbReference type="Gene3D" id="1.25.40.10">
    <property type="entry name" value="Tetratricopeptide repeat domain"/>
    <property type="match status" value="2"/>
</dbReference>
<keyword evidence="3" id="KW-0677">Repeat</keyword>
<dbReference type="InterPro" id="IPR019734">
    <property type="entry name" value="TPR_rpt"/>
</dbReference>
<dbReference type="AlphaFoldDB" id="A0AAW1DGL3"/>
<keyword evidence="8" id="KW-1185">Reference proteome</keyword>
<evidence type="ECO:0000256" key="3">
    <source>
        <dbReference type="ARBA" id="ARBA00022737"/>
    </source>
</evidence>
<evidence type="ECO:0000313" key="8">
    <source>
        <dbReference type="Proteomes" id="UP001461498"/>
    </source>
</evidence>
<keyword evidence="5" id="KW-0809">Transit peptide</keyword>
<protein>
    <recommendedName>
        <fullName evidence="9">MalT-like TPR region domain-containing protein</fullName>
    </recommendedName>
</protein>
<dbReference type="EMBL" id="JAPXFL010000002">
    <property type="protein sequence ID" value="KAK9510139.1"/>
    <property type="molecule type" value="Genomic_DNA"/>
</dbReference>
<sequence>MYAAHFRSLEKIISKLQTHSAFRIYTFYHGIKNIFRRNIYSINEVKTSLQLYKVGFTLSTWRLILINPDSEEKGREKEAEWRKERLISHYISLAETAMKEGDILKAENLLEKALKVSDEIRTVGVTSVYEMLATIAFKSGKISEATQLLEEAIAKLTSSNSKEDKNMLINFSLKLARLYENEGKNDLAEMGFRNCIACQKNKYLSGSHDEETTALWINSLFWYGKFLAQKKRYSEAKQCFESAYLLIPHVKSIGQEQAMVTLYNMGEMSFATGDNETALKHLLNAVIIGKSFKSSDLPIYYNKIGLIYLHKGILNEAKRWCTNGLEASKRHYNKSIKKESEDCLREIERLNNKKNKPRKKDE</sequence>
<comment type="subcellular location">
    <subcellularLocation>
        <location evidence="1">Mitochondrion</location>
    </subcellularLocation>
</comment>
<dbReference type="GO" id="GO:0005743">
    <property type="term" value="C:mitochondrial inner membrane"/>
    <property type="evidence" value="ECO:0007669"/>
    <property type="project" value="TreeGrafter"/>
</dbReference>
<comment type="caution">
    <text evidence="7">The sequence shown here is derived from an EMBL/GenBank/DDBJ whole genome shotgun (WGS) entry which is preliminary data.</text>
</comment>
<evidence type="ECO:0000256" key="4">
    <source>
        <dbReference type="ARBA" id="ARBA00022803"/>
    </source>
</evidence>
<evidence type="ECO:0000256" key="6">
    <source>
        <dbReference type="ARBA" id="ARBA00023128"/>
    </source>
</evidence>
<comment type="similarity">
    <text evidence="2">Belongs to the TTC19 family.</text>
</comment>
<dbReference type="InterPro" id="IPR040395">
    <property type="entry name" value="TTC19"/>
</dbReference>
<evidence type="ECO:0000256" key="2">
    <source>
        <dbReference type="ARBA" id="ARBA00008219"/>
    </source>
</evidence>